<dbReference type="EMBL" id="JAENGZ010000625">
    <property type="protein sequence ID" value="KAG6956150.1"/>
    <property type="molecule type" value="Genomic_DNA"/>
</dbReference>
<accession>A0A8T1UBD4</accession>
<dbReference type="VEuPathDB" id="FungiDB:PC110_g1117"/>
<evidence type="ECO:0000313" key="1">
    <source>
        <dbReference type="EMBL" id="KAG6956150.1"/>
    </source>
</evidence>
<sequence length="202" mass="22644">MSDRHPAVFPVTTKAPTCYRDGIKLDRPAYTAKKLSYSPSFACKPPPHPRVRAPFNFNALSESTCKKRFRFDKSELCVLVQLMGISEVVIREITRATAIEALGVVLYKLAVPVRWEDMEFFFGRSGSGLSNIFMPLIGVLDDKFSTLLMFNHPIAATRLEEYAQAVFDSGSPYPNIWCFIDGTVRGASPPESVDTTIEHLFE</sequence>
<proteinExistence type="predicted"/>
<dbReference type="PANTHER" id="PTHR34615">
    <property type="entry name" value="PX DOMAIN-CONTAINING PROTEIN"/>
    <property type="match status" value="1"/>
</dbReference>
<dbReference type="Proteomes" id="UP000688947">
    <property type="component" value="Unassembled WGS sequence"/>
</dbReference>
<dbReference type="PANTHER" id="PTHR34615:SF1">
    <property type="entry name" value="PX DOMAIN-CONTAINING PROTEIN"/>
    <property type="match status" value="1"/>
</dbReference>
<gene>
    <name evidence="1" type="ORF">JG687_00010778</name>
</gene>
<comment type="caution">
    <text evidence="1">The sequence shown here is derived from an EMBL/GenBank/DDBJ whole genome shotgun (WGS) entry which is preliminary data.</text>
</comment>
<organism evidence="1 2">
    <name type="scientific">Phytophthora cactorum</name>
    <dbReference type="NCBI Taxonomy" id="29920"/>
    <lineage>
        <taxon>Eukaryota</taxon>
        <taxon>Sar</taxon>
        <taxon>Stramenopiles</taxon>
        <taxon>Oomycota</taxon>
        <taxon>Peronosporomycetes</taxon>
        <taxon>Peronosporales</taxon>
        <taxon>Peronosporaceae</taxon>
        <taxon>Phytophthora</taxon>
    </lineage>
</organism>
<reference evidence="1" key="1">
    <citation type="submission" date="2021-01" db="EMBL/GenBank/DDBJ databases">
        <title>Phytophthora aleatoria, a newly-described species from Pinus radiata is distinct from Phytophthora cactorum isolates based on comparative genomics.</title>
        <authorList>
            <person name="Mcdougal R."/>
            <person name="Panda P."/>
            <person name="Williams N."/>
            <person name="Studholme D.J."/>
        </authorList>
    </citation>
    <scope>NUCLEOTIDE SEQUENCE</scope>
    <source>
        <strain evidence="1">NZFS 3830</strain>
    </source>
</reference>
<evidence type="ECO:0000313" key="2">
    <source>
        <dbReference type="Proteomes" id="UP000688947"/>
    </source>
</evidence>
<protein>
    <submittedName>
        <fullName evidence="1">Uncharacterized protein</fullName>
    </submittedName>
</protein>
<name>A0A8T1UBD4_9STRA</name>
<dbReference type="AlphaFoldDB" id="A0A8T1UBD4"/>
<dbReference type="OrthoDB" id="111228at2759"/>